<gene>
    <name evidence="2" type="ORF">F8M49_11755</name>
</gene>
<proteinExistence type="predicted"/>
<sequence length="342" mass="37650">MTTWQPDILGDGYQQLVLPLGTDPDGEGEITATLVRYQPAGDEAPRRAVLYVHGFTDYFFQQHLAEHFASQGYRFFALDLRKCGRSRTENHTPHFVTDLAYYDAELDEALRLVRAETGGDVLLVAHSTGGLVLPLWLDRLNRRPGGTAGRGISGVVLNSPWFDLQGPAYLRNVGTVAIDVLGRLRPKNVIPAQKLDTYGVSLRTGGWSYDLDWKPLAGFPLTFGWLRAVRRGHAQLHRGLDIGVPSLILRSTASRSAPEYDPAIDTVDAVLDVRQIARWAGCLGDRTTIVPIDGARHDVFLSTPGPLDSAFRELDRWLDGLDNHGSSTRNSSVQTRTAGDPA</sequence>
<dbReference type="PANTHER" id="PTHR11614">
    <property type="entry name" value="PHOSPHOLIPASE-RELATED"/>
    <property type="match status" value="1"/>
</dbReference>
<dbReference type="InterPro" id="IPR029058">
    <property type="entry name" value="AB_hydrolase_fold"/>
</dbReference>
<comment type="caution">
    <text evidence="2">The sequence shown here is derived from an EMBL/GenBank/DDBJ whole genome shotgun (WGS) entry which is preliminary data.</text>
</comment>
<dbReference type="Pfam" id="PF12146">
    <property type="entry name" value="Hydrolase_4"/>
    <property type="match status" value="1"/>
</dbReference>
<protein>
    <submittedName>
        <fullName evidence="2">Alpha/beta hydrolase</fullName>
    </submittedName>
</protein>
<keyword evidence="2" id="KW-0378">Hydrolase</keyword>
<dbReference type="SUPFAM" id="SSF53474">
    <property type="entry name" value="alpha/beta-Hydrolases"/>
    <property type="match status" value="1"/>
</dbReference>
<organism evidence="2 3">
    <name type="scientific">Rhodococcus zopfii</name>
    <dbReference type="NCBI Taxonomy" id="43772"/>
    <lineage>
        <taxon>Bacteria</taxon>
        <taxon>Bacillati</taxon>
        <taxon>Actinomycetota</taxon>
        <taxon>Actinomycetes</taxon>
        <taxon>Mycobacteriales</taxon>
        <taxon>Nocardiaceae</taxon>
        <taxon>Rhodococcus</taxon>
    </lineage>
</organism>
<evidence type="ECO:0000313" key="3">
    <source>
        <dbReference type="Proteomes" id="UP001275440"/>
    </source>
</evidence>
<evidence type="ECO:0000313" key="2">
    <source>
        <dbReference type="EMBL" id="MDV2475859.1"/>
    </source>
</evidence>
<accession>A0ABU3WPD0</accession>
<feature type="domain" description="Serine aminopeptidase S33" evidence="1">
    <location>
        <begin position="44"/>
        <end position="255"/>
    </location>
</feature>
<evidence type="ECO:0000259" key="1">
    <source>
        <dbReference type="Pfam" id="PF12146"/>
    </source>
</evidence>
<reference evidence="2 3" key="1">
    <citation type="submission" date="2019-10" db="EMBL/GenBank/DDBJ databases">
        <title>Draft Genome Assembly of Rhodococcus zopfii DSM44189.</title>
        <authorList>
            <person name="Sutton J.M."/>
            <person name="Akob D.M."/>
            <person name="Bushman T.J."/>
        </authorList>
    </citation>
    <scope>NUCLEOTIDE SEQUENCE [LARGE SCALE GENOMIC DNA]</scope>
    <source>
        <strain evidence="2 3">DSM 44189</strain>
    </source>
</reference>
<dbReference type="GO" id="GO:0016787">
    <property type="term" value="F:hydrolase activity"/>
    <property type="evidence" value="ECO:0007669"/>
    <property type="project" value="UniProtKB-KW"/>
</dbReference>
<name>A0ABU3WPD0_9NOCA</name>
<dbReference type="InterPro" id="IPR051044">
    <property type="entry name" value="MAG_DAG_Lipase"/>
</dbReference>
<dbReference type="Proteomes" id="UP001275440">
    <property type="component" value="Unassembled WGS sequence"/>
</dbReference>
<keyword evidence="3" id="KW-1185">Reference proteome</keyword>
<dbReference type="InterPro" id="IPR022742">
    <property type="entry name" value="Hydrolase_4"/>
</dbReference>
<dbReference type="EMBL" id="WBMO01000001">
    <property type="protein sequence ID" value="MDV2475859.1"/>
    <property type="molecule type" value="Genomic_DNA"/>
</dbReference>
<dbReference type="Gene3D" id="3.40.50.1820">
    <property type="entry name" value="alpha/beta hydrolase"/>
    <property type="match status" value="1"/>
</dbReference>
<dbReference type="RefSeq" id="WP_072810879.1">
    <property type="nucleotide sequence ID" value="NZ_JAHWLX010000018.1"/>
</dbReference>